<dbReference type="SMART" id="SM00220">
    <property type="entry name" value="S_TKc"/>
    <property type="match status" value="1"/>
</dbReference>
<dbReference type="CDD" id="cd00180">
    <property type="entry name" value="PKc"/>
    <property type="match status" value="1"/>
</dbReference>
<dbReference type="InterPro" id="IPR000719">
    <property type="entry name" value="Prot_kinase_dom"/>
</dbReference>
<dbReference type="EMBL" id="KE747810">
    <property type="protein sequence ID" value="RMZ67684.1"/>
    <property type="molecule type" value="Genomic_DNA"/>
</dbReference>
<keyword evidence="11" id="KW-1185">Reference proteome</keyword>
<dbReference type="PANTHER" id="PTHR48016:SF56">
    <property type="entry name" value="MAPKK KINASE"/>
    <property type="match status" value="1"/>
</dbReference>
<reference evidence="10 11" key="1">
    <citation type="journal article" date="2014" name="PLoS ONE">
        <title>De novo Genome Assembly of the Fungal Plant Pathogen Pyrenophora semeniperda.</title>
        <authorList>
            <person name="Soliai M.M."/>
            <person name="Meyer S.E."/>
            <person name="Udall J.A."/>
            <person name="Elzinga D.E."/>
            <person name="Hermansen R.A."/>
            <person name="Bodily P.M."/>
            <person name="Hart A.A."/>
            <person name="Coleman C.E."/>
        </authorList>
    </citation>
    <scope>NUCLEOTIDE SEQUENCE [LARGE SCALE GENOMIC DNA]</scope>
    <source>
        <strain evidence="10 11">CCB06</strain>
        <tissue evidence="10">Mycelium</tissue>
    </source>
</reference>
<keyword evidence="4 10" id="KW-0418">Kinase</keyword>
<evidence type="ECO:0000256" key="4">
    <source>
        <dbReference type="ARBA" id="ARBA00022777"/>
    </source>
</evidence>
<organism evidence="10 11">
    <name type="scientific">Pyrenophora seminiperda CCB06</name>
    <dbReference type="NCBI Taxonomy" id="1302712"/>
    <lineage>
        <taxon>Eukaryota</taxon>
        <taxon>Fungi</taxon>
        <taxon>Dikarya</taxon>
        <taxon>Ascomycota</taxon>
        <taxon>Pezizomycotina</taxon>
        <taxon>Dothideomycetes</taxon>
        <taxon>Pleosporomycetidae</taxon>
        <taxon>Pleosporales</taxon>
        <taxon>Pleosporineae</taxon>
        <taxon>Pleosporaceae</taxon>
        <taxon>Pyrenophora</taxon>
    </lineage>
</organism>
<feature type="domain" description="Protein kinase" evidence="9">
    <location>
        <begin position="219"/>
        <end position="473"/>
    </location>
</feature>
<dbReference type="GO" id="GO:0005524">
    <property type="term" value="F:ATP binding"/>
    <property type="evidence" value="ECO:0007669"/>
    <property type="project" value="UniProtKB-UniRule"/>
</dbReference>
<keyword evidence="3 8" id="KW-0547">Nucleotide-binding</keyword>
<dbReference type="OrthoDB" id="4062651at2759"/>
<dbReference type="Proteomes" id="UP000265663">
    <property type="component" value="Unassembled WGS sequence"/>
</dbReference>
<evidence type="ECO:0000256" key="3">
    <source>
        <dbReference type="ARBA" id="ARBA00022741"/>
    </source>
</evidence>
<dbReference type="InterPro" id="IPR017441">
    <property type="entry name" value="Protein_kinase_ATP_BS"/>
</dbReference>
<dbReference type="GO" id="GO:0004707">
    <property type="term" value="F:MAP kinase activity"/>
    <property type="evidence" value="ECO:0007669"/>
    <property type="project" value="UniProtKB-EC"/>
</dbReference>
<evidence type="ECO:0000256" key="2">
    <source>
        <dbReference type="ARBA" id="ARBA00022679"/>
    </source>
</evidence>
<evidence type="ECO:0000313" key="10">
    <source>
        <dbReference type="EMBL" id="RMZ67684.1"/>
    </source>
</evidence>
<feature type="binding site" evidence="8">
    <location>
        <position position="248"/>
    </location>
    <ligand>
        <name>ATP</name>
        <dbReference type="ChEBI" id="CHEBI:30616"/>
    </ligand>
</feature>
<accession>A0A3M7LZU1</accession>
<evidence type="ECO:0000256" key="7">
    <source>
        <dbReference type="ARBA" id="ARBA00048130"/>
    </source>
</evidence>
<evidence type="ECO:0000313" key="11">
    <source>
        <dbReference type="Proteomes" id="UP000265663"/>
    </source>
</evidence>
<dbReference type="Pfam" id="PF00069">
    <property type="entry name" value="Pkinase"/>
    <property type="match status" value="1"/>
</dbReference>
<dbReference type="PROSITE" id="PS00107">
    <property type="entry name" value="PROTEIN_KINASE_ATP"/>
    <property type="match status" value="1"/>
</dbReference>
<dbReference type="InterPro" id="IPR011009">
    <property type="entry name" value="Kinase-like_dom_sf"/>
</dbReference>
<dbReference type="EC" id="2.7.11.24" evidence="1"/>
<protein>
    <recommendedName>
        <fullName evidence="1">mitogen-activated protein kinase</fullName>
        <ecNumber evidence="1">2.7.11.24</ecNumber>
    </recommendedName>
</protein>
<keyword evidence="2" id="KW-0808">Transferase</keyword>
<dbReference type="PROSITE" id="PS50011">
    <property type="entry name" value="PROTEIN_KINASE_DOM"/>
    <property type="match status" value="1"/>
</dbReference>
<dbReference type="PANTHER" id="PTHR48016">
    <property type="entry name" value="MAP KINASE KINASE KINASE SSK2-RELATED-RELATED"/>
    <property type="match status" value="1"/>
</dbReference>
<evidence type="ECO:0000256" key="5">
    <source>
        <dbReference type="ARBA" id="ARBA00022840"/>
    </source>
</evidence>
<comment type="catalytic activity">
    <reaction evidence="6">
        <text>L-threonyl-[protein] + ATP = O-phospho-L-threonyl-[protein] + ADP + H(+)</text>
        <dbReference type="Rhea" id="RHEA:46608"/>
        <dbReference type="Rhea" id="RHEA-COMP:11060"/>
        <dbReference type="Rhea" id="RHEA-COMP:11605"/>
        <dbReference type="ChEBI" id="CHEBI:15378"/>
        <dbReference type="ChEBI" id="CHEBI:30013"/>
        <dbReference type="ChEBI" id="CHEBI:30616"/>
        <dbReference type="ChEBI" id="CHEBI:61977"/>
        <dbReference type="ChEBI" id="CHEBI:456216"/>
        <dbReference type="EC" id="2.7.11.24"/>
    </reaction>
    <physiologicalReaction direction="left-to-right" evidence="6">
        <dbReference type="Rhea" id="RHEA:46609"/>
    </physiologicalReaction>
</comment>
<evidence type="ECO:0000259" key="9">
    <source>
        <dbReference type="PROSITE" id="PS50011"/>
    </source>
</evidence>
<dbReference type="InterPro" id="IPR050538">
    <property type="entry name" value="MAP_kinase_kinase_kinase"/>
</dbReference>
<keyword evidence="5 8" id="KW-0067">ATP-binding</keyword>
<evidence type="ECO:0000256" key="6">
    <source>
        <dbReference type="ARBA" id="ARBA00047919"/>
    </source>
</evidence>
<evidence type="ECO:0000256" key="1">
    <source>
        <dbReference type="ARBA" id="ARBA00012411"/>
    </source>
</evidence>
<gene>
    <name evidence="10" type="ORF">GMOD_00001644</name>
</gene>
<evidence type="ECO:0000256" key="8">
    <source>
        <dbReference type="PROSITE-ProRule" id="PRU10141"/>
    </source>
</evidence>
<proteinExistence type="predicted"/>
<dbReference type="AlphaFoldDB" id="A0A3M7LZU1"/>
<name>A0A3M7LZU1_9PLEO</name>
<sequence>MASKRKIMSEPRPRAQPHPASLFSLIPLNKQTAERIVNHEQNSNLVSFLPRVENILYPGQITRGLNIHLQIGTKSRYTLATIGRTGDIYVAGTSISRVQCSFEIHKDTQEILLYDRSTTRSTQTFGEKAAPFELDRPDRRVVVSDEVNTQFGFGGVACDLFKFEIHWHESKSDFQEQIANREDNPRLTRTVEDEIPTASHSPRTTLIRPMTHAPGIIRYYNKILLGRGSFGEVHKAVNIDSGAFFAIKLVKWPLGGIQSKQYQMLKREVVTIARLSHPNIAEFISAQGEGGPNLEIFTVLREGNIEDLIKKELFKRHPNLAMSLLNQMLQALDYLAVMDTIHRDIKPANILYQSLTGGNYTFQLTDFGLCNSIIDARTFAGSPIFMAPEMFSEMFSETPRQTFKVDVWSLFVTLVYTLNVNGFREKQFATPASCISAVQEAANDVHFRGIYDMAIIDPEARASAGDMLNKLFNGNGRSIPDRRMQRAPAPLQKERNHRIDEPWNLRRIASDVDMDY</sequence>
<comment type="catalytic activity">
    <reaction evidence="7">
        <text>L-seryl-[protein] + ATP = O-phospho-L-seryl-[protein] + ADP + H(+)</text>
        <dbReference type="Rhea" id="RHEA:17989"/>
        <dbReference type="Rhea" id="RHEA-COMP:9863"/>
        <dbReference type="Rhea" id="RHEA-COMP:11604"/>
        <dbReference type="ChEBI" id="CHEBI:15378"/>
        <dbReference type="ChEBI" id="CHEBI:29999"/>
        <dbReference type="ChEBI" id="CHEBI:30616"/>
        <dbReference type="ChEBI" id="CHEBI:83421"/>
        <dbReference type="ChEBI" id="CHEBI:456216"/>
        <dbReference type="EC" id="2.7.11.24"/>
    </reaction>
    <physiologicalReaction direction="left-to-right" evidence="7">
        <dbReference type="Rhea" id="RHEA:17990"/>
    </physiologicalReaction>
</comment>
<dbReference type="SUPFAM" id="SSF56112">
    <property type="entry name" value="Protein kinase-like (PK-like)"/>
    <property type="match status" value="1"/>
</dbReference>
<dbReference type="Gene3D" id="1.10.510.10">
    <property type="entry name" value="Transferase(Phosphotransferase) domain 1"/>
    <property type="match status" value="1"/>
</dbReference>